<dbReference type="InterPro" id="IPR012337">
    <property type="entry name" value="RNaseH-like_sf"/>
</dbReference>
<accession>A0A226N0V5</accession>
<dbReference type="InterPro" id="IPR052144">
    <property type="entry name" value="piRNA_biogenesis_EXD1"/>
</dbReference>
<dbReference type="AlphaFoldDB" id="A0A226N0V5"/>
<dbReference type="Proteomes" id="UP000198323">
    <property type="component" value="Unassembled WGS sequence"/>
</dbReference>
<dbReference type="GO" id="GO:0034587">
    <property type="term" value="P:piRNA processing"/>
    <property type="evidence" value="ECO:0007669"/>
    <property type="project" value="TreeGrafter"/>
</dbReference>
<proteinExistence type="predicted"/>
<organism evidence="2 3">
    <name type="scientific">Callipepla squamata</name>
    <name type="common">Scaled quail</name>
    <dbReference type="NCBI Taxonomy" id="9009"/>
    <lineage>
        <taxon>Eukaryota</taxon>
        <taxon>Metazoa</taxon>
        <taxon>Chordata</taxon>
        <taxon>Craniata</taxon>
        <taxon>Vertebrata</taxon>
        <taxon>Euteleostomi</taxon>
        <taxon>Archelosauria</taxon>
        <taxon>Archosauria</taxon>
        <taxon>Dinosauria</taxon>
        <taxon>Saurischia</taxon>
        <taxon>Theropoda</taxon>
        <taxon>Coelurosauria</taxon>
        <taxon>Aves</taxon>
        <taxon>Neognathae</taxon>
        <taxon>Galloanserae</taxon>
        <taxon>Galliformes</taxon>
        <taxon>Odontophoridae</taxon>
        <taxon>Callipepla</taxon>
    </lineage>
</organism>
<evidence type="ECO:0000313" key="2">
    <source>
        <dbReference type="EMBL" id="OXB61157.1"/>
    </source>
</evidence>
<dbReference type="InterPro" id="IPR036397">
    <property type="entry name" value="RNaseH_sf"/>
</dbReference>
<dbReference type="PANTHER" id="PTHR46628">
    <property type="entry name" value="PIRNA BIOGENESIS PROTEIN EXD1"/>
    <property type="match status" value="1"/>
</dbReference>
<evidence type="ECO:0000259" key="1">
    <source>
        <dbReference type="SMART" id="SM00474"/>
    </source>
</evidence>
<dbReference type="GO" id="GO:0003676">
    <property type="term" value="F:nucleic acid binding"/>
    <property type="evidence" value="ECO:0007669"/>
    <property type="project" value="InterPro"/>
</dbReference>
<dbReference type="CDD" id="cd06148">
    <property type="entry name" value="Egl_like_exo"/>
    <property type="match status" value="1"/>
</dbReference>
<reference evidence="2 3" key="1">
    <citation type="submission" date="2016-07" db="EMBL/GenBank/DDBJ databases">
        <title>Disparate Historic Effective Population Sizes Predicted by Modern Levels of Genome Diversity for the Scaled Quail (Callipepla squamata) and the Northern Bobwhite (Colinus virginianus): Inferences from First and Second Generation Draft Genome Assemblies for Sympatric New World Quail.</title>
        <authorList>
            <person name="Oldeschulte D.L."/>
            <person name="Halley Y.A."/>
            <person name="Bhattarai E.K."/>
            <person name="Brashear W.A."/>
            <person name="Hill J."/>
            <person name="Metz R.P."/>
            <person name="Johnson C.D."/>
            <person name="Rollins D."/>
            <person name="Peterson M.J."/>
            <person name="Bickhart D.M."/>
            <person name="Decker J.E."/>
            <person name="Seabury C.M."/>
        </authorList>
    </citation>
    <scope>NUCLEOTIDE SEQUENCE [LARGE SCALE GENOMIC DNA]</scope>
    <source>
        <strain evidence="2 3">Texas</strain>
        <tissue evidence="2">Leg muscle</tissue>
    </source>
</reference>
<dbReference type="Gene3D" id="3.30.420.10">
    <property type="entry name" value="Ribonuclease H-like superfamily/Ribonuclease H"/>
    <property type="match status" value="1"/>
</dbReference>
<dbReference type="SUPFAM" id="SSF53098">
    <property type="entry name" value="Ribonuclease H-like"/>
    <property type="match status" value="1"/>
</dbReference>
<dbReference type="GO" id="GO:1990923">
    <property type="term" value="C:PET complex"/>
    <property type="evidence" value="ECO:0007669"/>
    <property type="project" value="TreeGrafter"/>
</dbReference>
<keyword evidence="3" id="KW-1185">Reference proteome</keyword>
<evidence type="ECO:0000313" key="3">
    <source>
        <dbReference type="Proteomes" id="UP000198323"/>
    </source>
</evidence>
<name>A0A226N0V5_CALSU</name>
<dbReference type="EMBL" id="MCFN01000294">
    <property type="protein sequence ID" value="OXB61157.1"/>
    <property type="molecule type" value="Genomic_DNA"/>
</dbReference>
<dbReference type="Pfam" id="PF01612">
    <property type="entry name" value="DNA_pol_A_exo1"/>
    <property type="match status" value="1"/>
</dbReference>
<dbReference type="OrthoDB" id="26838at2759"/>
<dbReference type="SMART" id="SM00474">
    <property type="entry name" value="35EXOc"/>
    <property type="match status" value="1"/>
</dbReference>
<feature type="domain" description="3'-5' exonuclease" evidence="1">
    <location>
        <begin position="71"/>
        <end position="236"/>
    </location>
</feature>
<dbReference type="InterPro" id="IPR002562">
    <property type="entry name" value="3'-5'_exonuclease_dom"/>
</dbReference>
<gene>
    <name evidence="2" type="ORF">ASZ78_008441</name>
</gene>
<comment type="caution">
    <text evidence="2">The sequence shown here is derived from an EMBL/GenBank/DDBJ whole genome shotgun (WGS) entry which is preliminary data.</text>
</comment>
<dbReference type="STRING" id="9009.A0A226N0V5"/>
<protein>
    <recommendedName>
        <fullName evidence="1">3'-5' exonuclease domain-containing protein</fullName>
    </recommendedName>
</protein>
<sequence length="326" mass="37480">MDVPRYNLLDVFVVSGHSSAAEEKKGADIRTADGDPWSSPCVSLERQLTALNSLSLNSLPGKEEEEKVVYTVVDCFQQQFGPAVLHLKQQHVISVIGEGVNLCRHGKLSWLQIATKSRVFLFDIFCLGPPAFRNGLRMVLEDKNILKVMHDCRWISDCLFHQYGVLLVNVFDTQVPFRYCVWEQMFQQEKIQLYLDAQENPDTWFLRPLPASLLQVLALKAMYLLLLHSSLMDNLMSDFTAVVHAYLNTSQNESEDHLGSIKPTCMELPKELRQLADDRKLRREKAVKDYRINEDGLLIRPVIELNERIPQKGETHRDDRDYLPPK</sequence>
<dbReference type="GO" id="GO:0008408">
    <property type="term" value="F:3'-5' exonuclease activity"/>
    <property type="evidence" value="ECO:0007669"/>
    <property type="project" value="InterPro"/>
</dbReference>
<dbReference type="PANTHER" id="PTHR46628:SF1">
    <property type="entry name" value="PIRNA BIOGENESIS PROTEIN EXD1"/>
    <property type="match status" value="1"/>
</dbReference>